<sequence>MSDSEGDISDELLELAGATEKKRRKRQAQGSGAKRRRADRGPEEASDADQTESEDEEERNPYPFEGKYVDEADRQRLLSMSEIEREDILAQRQEEMQRIQDKRNLEQMLKAQSGHGEDSVSKAAKRQHTVRGATKEKTRKLDELRAKRREKDEKKRVGTTRLCELA</sequence>
<feature type="compositionally biased region" description="Basic residues" evidence="1">
    <location>
        <begin position="21"/>
        <end position="38"/>
    </location>
</feature>
<proteinExistence type="predicted"/>
<dbReference type="EMBL" id="SEKV01000230">
    <property type="protein sequence ID" value="TFY60930.1"/>
    <property type="molecule type" value="Genomic_DNA"/>
</dbReference>
<name>A0A4Y9YG04_9APHY</name>
<feature type="region of interest" description="Disordered" evidence="1">
    <location>
        <begin position="108"/>
        <end position="166"/>
    </location>
</feature>
<feature type="compositionally biased region" description="Acidic residues" evidence="1">
    <location>
        <begin position="44"/>
        <end position="58"/>
    </location>
</feature>
<protein>
    <submittedName>
        <fullName evidence="2">Uncharacterized protein</fullName>
    </submittedName>
</protein>
<organism evidence="2 3">
    <name type="scientific">Rhodofomes roseus</name>
    <dbReference type="NCBI Taxonomy" id="34475"/>
    <lineage>
        <taxon>Eukaryota</taxon>
        <taxon>Fungi</taxon>
        <taxon>Dikarya</taxon>
        <taxon>Basidiomycota</taxon>
        <taxon>Agaricomycotina</taxon>
        <taxon>Agaricomycetes</taxon>
        <taxon>Polyporales</taxon>
        <taxon>Rhodofomes</taxon>
    </lineage>
</organism>
<feature type="compositionally biased region" description="Basic and acidic residues" evidence="1">
    <location>
        <begin position="133"/>
        <end position="156"/>
    </location>
</feature>
<feature type="compositionally biased region" description="Acidic residues" evidence="1">
    <location>
        <begin position="1"/>
        <end position="13"/>
    </location>
</feature>
<accession>A0A4Y9YG04</accession>
<reference evidence="2 3" key="1">
    <citation type="submission" date="2019-01" db="EMBL/GenBank/DDBJ databases">
        <title>Genome sequencing of the rare red list fungi Fomitopsis rosea.</title>
        <authorList>
            <person name="Buettner E."/>
            <person name="Kellner H."/>
        </authorList>
    </citation>
    <scope>NUCLEOTIDE SEQUENCE [LARGE SCALE GENOMIC DNA]</scope>
    <source>
        <strain evidence="2 3">DSM 105464</strain>
    </source>
</reference>
<feature type="region of interest" description="Disordered" evidence="1">
    <location>
        <begin position="1"/>
        <end position="73"/>
    </location>
</feature>
<evidence type="ECO:0000256" key="1">
    <source>
        <dbReference type="SAM" id="MobiDB-lite"/>
    </source>
</evidence>
<comment type="caution">
    <text evidence="2">The sequence shown here is derived from an EMBL/GenBank/DDBJ whole genome shotgun (WGS) entry which is preliminary data.</text>
</comment>
<evidence type="ECO:0000313" key="2">
    <source>
        <dbReference type="EMBL" id="TFY60930.1"/>
    </source>
</evidence>
<evidence type="ECO:0000313" key="3">
    <source>
        <dbReference type="Proteomes" id="UP000298390"/>
    </source>
</evidence>
<dbReference type="AlphaFoldDB" id="A0A4Y9YG04"/>
<dbReference type="STRING" id="34475.A0A4Y9YG04"/>
<dbReference type="Proteomes" id="UP000298390">
    <property type="component" value="Unassembled WGS sequence"/>
</dbReference>
<gene>
    <name evidence="2" type="ORF">EVJ58_g4828</name>
</gene>